<evidence type="ECO:0000313" key="2">
    <source>
        <dbReference type="Proteomes" id="UP000199666"/>
    </source>
</evidence>
<reference evidence="1 2" key="1">
    <citation type="submission" date="2016-10" db="EMBL/GenBank/DDBJ databases">
        <authorList>
            <person name="de Groot N.N."/>
        </authorList>
    </citation>
    <scope>NUCLEOTIDE SEQUENCE [LARGE SCALE GENOMIC DNA]</scope>
    <source>
        <strain evidence="1 2">DSM 18684</strain>
    </source>
</reference>
<sequence>MSTNQNDFTAKEANPLNNLDEWEDDLLLRYPNPDGIATAKATQEYRNYEEPARDTVKEFYRLK</sequence>
<gene>
    <name evidence="1" type="ORF">SAMN04489864_106235</name>
</gene>
<organism evidence="1 2">
    <name type="scientific">Pedobacter insulae</name>
    <dbReference type="NCBI Taxonomy" id="414048"/>
    <lineage>
        <taxon>Bacteria</taxon>
        <taxon>Pseudomonadati</taxon>
        <taxon>Bacteroidota</taxon>
        <taxon>Sphingobacteriia</taxon>
        <taxon>Sphingobacteriales</taxon>
        <taxon>Sphingobacteriaceae</taxon>
        <taxon>Pedobacter</taxon>
    </lineage>
</organism>
<dbReference type="Proteomes" id="UP000199666">
    <property type="component" value="Unassembled WGS sequence"/>
</dbReference>
<keyword evidence="2" id="KW-1185">Reference proteome</keyword>
<name>A0A1I2Y916_9SPHI</name>
<dbReference type="RefSeq" id="WP_218155053.1">
    <property type="nucleotide sequence ID" value="NZ_FOPP01000006.1"/>
</dbReference>
<dbReference type="AlphaFoldDB" id="A0A1I2Y916"/>
<accession>A0A1I2Y916</accession>
<proteinExistence type="predicted"/>
<dbReference type="EMBL" id="FOPP01000006">
    <property type="protein sequence ID" value="SFH20881.1"/>
    <property type="molecule type" value="Genomic_DNA"/>
</dbReference>
<evidence type="ECO:0000313" key="1">
    <source>
        <dbReference type="EMBL" id="SFH20881.1"/>
    </source>
</evidence>
<protein>
    <submittedName>
        <fullName evidence="1">Inositol oxygenase</fullName>
    </submittedName>
</protein>
<dbReference type="STRING" id="414048.SAMN04489864_106235"/>